<gene>
    <name evidence="5" type="ORF">KUTeg_019496</name>
</gene>
<accession>A0ABQ9EHT2</accession>
<dbReference type="InterPro" id="IPR002035">
    <property type="entry name" value="VWF_A"/>
</dbReference>
<dbReference type="InterPro" id="IPR036465">
    <property type="entry name" value="vWFA_dom_sf"/>
</dbReference>
<feature type="domain" description="VWFC" evidence="2">
    <location>
        <begin position="780"/>
        <end position="846"/>
    </location>
</feature>
<evidence type="ECO:0000313" key="5">
    <source>
        <dbReference type="EMBL" id="KAJ8303100.1"/>
    </source>
</evidence>
<dbReference type="Pfam" id="PF00092">
    <property type="entry name" value="VWA"/>
    <property type="match status" value="2"/>
</dbReference>
<reference evidence="5 6" key="1">
    <citation type="submission" date="2022-12" db="EMBL/GenBank/DDBJ databases">
        <title>Chromosome-level genome of Tegillarca granosa.</title>
        <authorList>
            <person name="Kim J."/>
        </authorList>
    </citation>
    <scope>NUCLEOTIDE SEQUENCE [LARGE SCALE GENOMIC DNA]</scope>
    <source>
        <strain evidence="5">Teg-2019</strain>
        <tissue evidence="5">Adductor muscle</tissue>
    </source>
</reference>
<dbReference type="InterPro" id="IPR001007">
    <property type="entry name" value="VWF_dom"/>
</dbReference>
<evidence type="ECO:0000259" key="3">
    <source>
        <dbReference type="PROSITE" id="PS50234"/>
    </source>
</evidence>
<dbReference type="PROSITE" id="PS01208">
    <property type="entry name" value="VWFC_1"/>
    <property type="match status" value="2"/>
</dbReference>
<dbReference type="PROSITE" id="PS51670">
    <property type="entry name" value="SHKT"/>
    <property type="match status" value="1"/>
</dbReference>
<dbReference type="PANTHER" id="PTHR24020:SF84">
    <property type="entry name" value="VWFA DOMAIN-CONTAINING PROTEIN"/>
    <property type="match status" value="1"/>
</dbReference>
<dbReference type="InterPro" id="IPR050525">
    <property type="entry name" value="ECM_Assembly_Org"/>
</dbReference>
<comment type="caution">
    <text evidence="1">Lacks conserved residue(s) required for the propagation of feature annotation.</text>
</comment>
<feature type="domain" description="VWFC" evidence="2">
    <location>
        <begin position="948"/>
        <end position="1014"/>
    </location>
</feature>
<evidence type="ECO:0000313" key="6">
    <source>
        <dbReference type="Proteomes" id="UP001217089"/>
    </source>
</evidence>
<dbReference type="PRINTS" id="PR00453">
    <property type="entry name" value="VWFADOMAIN"/>
</dbReference>
<dbReference type="PROSITE" id="PS50234">
    <property type="entry name" value="VWFA"/>
    <property type="match status" value="2"/>
</dbReference>
<feature type="domain" description="VWFA" evidence="3">
    <location>
        <begin position="210"/>
        <end position="385"/>
    </location>
</feature>
<dbReference type="SMART" id="SM00254">
    <property type="entry name" value="ShKT"/>
    <property type="match status" value="2"/>
</dbReference>
<feature type="domain" description="VWFC" evidence="2">
    <location>
        <begin position="658"/>
        <end position="723"/>
    </location>
</feature>
<feature type="domain" description="VWFA" evidence="3">
    <location>
        <begin position="9"/>
        <end position="184"/>
    </location>
</feature>
<feature type="domain" description="VWFC" evidence="2">
    <location>
        <begin position="487"/>
        <end position="552"/>
    </location>
</feature>
<dbReference type="InterPro" id="IPR003582">
    <property type="entry name" value="ShKT_dom"/>
</dbReference>
<organism evidence="5 6">
    <name type="scientific">Tegillarca granosa</name>
    <name type="common">Malaysian cockle</name>
    <name type="synonym">Anadara granosa</name>
    <dbReference type="NCBI Taxonomy" id="220873"/>
    <lineage>
        <taxon>Eukaryota</taxon>
        <taxon>Metazoa</taxon>
        <taxon>Spiralia</taxon>
        <taxon>Lophotrochozoa</taxon>
        <taxon>Mollusca</taxon>
        <taxon>Bivalvia</taxon>
        <taxon>Autobranchia</taxon>
        <taxon>Pteriomorphia</taxon>
        <taxon>Arcoida</taxon>
        <taxon>Arcoidea</taxon>
        <taxon>Arcidae</taxon>
        <taxon>Tegillarca</taxon>
    </lineage>
</organism>
<evidence type="ECO:0000256" key="1">
    <source>
        <dbReference type="PROSITE-ProRule" id="PRU01005"/>
    </source>
</evidence>
<dbReference type="CDD" id="cd01450">
    <property type="entry name" value="vWFA_subfamily_ECM"/>
    <property type="match status" value="1"/>
</dbReference>
<dbReference type="PROSITE" id="PS50184">
    <property type="entry name" value="VWFC_2"/>
    <property type="match status" value="6"/>
</dbReference>
<feature type="domain" description="VWFC" evidence="2">
    <location>
        <begin position="1046"/>
        <end position="1112"/>
    </location>
</feature>
<feature type="domain" description="ShKT" evidence="4">
    <location>
        <begin position="405"/>
        <end position="440"/>
    </location>
</feature>
<dbReference type="PANTHER" id="PTHR24020">
    <property type="entry name" value="COLLAGEN ALPHA"/>
    <property type="match status" value="1"/>
</dbReference>
<protein>
    <submittedName>
        <fullName evidence="5">Uncharacterized protein</fullName>
    </submittedName>
</protein>
<evidence type="ECO:0000259" key="4">
    <source>
        <dbReference type="PROSITE" id="PS51670"/>
    </source>
</evidence>
<name>A0ABQ9EHT2_TEGGR</name>
<comment type="caution">
    <text evidence="5">The sequence shown here is derived from an EMBL/GenBank/DDBJ whole genome shotgun (WGS) entry which is preliminary data.</text>
</comment>
<evidence type="ECO:0000259" key="2">
    <source>
        <dbReference type="PROSITE" id="PS50184"/>
    </source>
</evidence>
<sequence length="1367" mass="149635">MSSCETQADVTFILDSSDSVGQTNFGTQLDFAKSIVNKLDISPGRTQISTVTFSSTANNQFNLNQYNNKNDVLNAISSIQFTPGSTHTGTAIKYVTQQSFTPLHGARTNVPHIAVLVTNGPSFTKDITKLEAKTAKDNNVVIYAIGVGGGIDRDELMSVASSPNSRYFMTADNYQTLNTLSDLLAAKICNELPPNTAALPAPTGCLHKADLVFMVDSSSSVSSSDYQKMENFMKKVVGNVDVGTDKVHVGLMQYGTYPSQAFPLTMFNDRGSILRAIEHLQPIGGGTSTADAIRYLKDYMFTQTSGARLNVPRIAIHITDGGDSNAATSITEANKARDAHIGMISVGVGNRVSIPEMNSLADKPSTSHVLNVNSFDQLEDVADQVIQMTCGVTSSLTSAGSGGICSDKLANCRDYSSSVCSNSLYKNWAQTNCQAYCNLCPYQFSYNLNNCTDQLPNCASYGKNACVGQYQGWAQDNCKQYCGFCDGQCSYKGKIHNVGERWTDGCDYECACMDGKTGSYRCYNRCPIYYDLPPQCTLVKQPGKCCLQPVCNWNPSISKIQGNGHAVTPSGINVCVYKGRQYFEGQSWEDGCTYHCTCTNAASGLYTCQSRCPTYSVLPNYCHLRQEPGQCCQKPVCEFSQQQGGFGGSSYISGNGTNRCIFKGKYYEDGTSWKDGCGRQCTCENARYGYYRCVDLCPNYTNLPSGCFLVQQEGACCRSVQCQSGSFYSSSPNIQSLGNGGLLQVLNPLINGQSIAPQPYTGYNIPVGGGGTGFIAPTLPGCLYKGQVYVQGQTWDDGCQLSCTCKNETSGAYSCTEKCPVYPNLPSSCHMETDSSDPCCQAPVCGYDISTGKVFVPVPSFQPAITGMGVVQPPTIQTGSSASNHYTGYYILKQTGFTPAPPTVPAGAVTGSDYCEYDGHKYQQGQTWYDGCKYRCTCEDAANDIHRCVCVYKGIQYKTGEIWYDGCDFTCTCRDQETGAYECTDRCQRYTDLPPNCRMIPDYANPCCKKPFCDFPSYTTSYTQMPGQTTRTPSPNLPQTLPPKQQYCIYNNAKYVQGETWQDGCQFNCRCDDSSRGIYTCNERCPNYGTVSPDCTLKIDPNDACCIVPVCKSYTPTPGPFGSTLEPFMTPVPTVPPVPITGKVNFPTNAPGQTPKPLGFCYYKGREYQKGQKWDDGCDFVCECIDDQSGQYKCSRKCPVYVDIPPNCRLVKDPFNPCCQCPSYQQVPNCVMIPDPSDPTCCKVPQCDNGNKPNQPNPTGSFVGGIVTKPPTQATTQNPFLPKMYVFTRENNTHKDRDGRMVVTMIVFVLIRQRDSINVLKTFCVYHGVQYKQGVSWNDGCDLRCVCENANINFYRCDASFDSKGDN</sequence>
<dbReference type="SMART" id="SM00327">
    <property type="entry name" value="VWA"/>
    <property type="match status" value="2"/>
</dbReference>
<dbReference type="SMART" id="SM00214">
    <property type="entry name" value="VWC"/>
    <property type="match status" value="7"/>
</dbReference>
<keyword evidence="6" id="KW-1185">Reference proteome</keyword>
<proteinExistence type="predicted"/>
<dbReference type="Proteomes" id="UP001217089">
    <property type="component" value="Unassembled WGS sequence"/>
</dbReference>
<feature type="domain" description="VWFC" evidence="2">
    <location>
        <begin position="573"/>
        <end position="638"/>
    </location>
</feature>
<dbReference type="SUPFAM" id="SSF53300">
    <property type="entry name" value="vWA-like"/>
    <property type="match status" value="2"/>
</dbReference>
<dbReference type="EMBL" id="JARBDR010000917">
    <property type="protein sequence ID" value="KAJ8303100.1"/>
    <property type="molecule type" value="Genomic_DNA"/>
</dbReference>
<dbReference type="Gene3D" id="3.40.50.410">
    <property type="entry name" value="von Willebrand factor, type A domain"/>
    <property type="match status" value="2"/>
</dbReference>